<dbReference type="Proteomes" id="UP000248090">
    <property type="component" value="Unassembled WGS sequence"/>
</dbReference>
<evidence type="ECO:0000313" key="1">
    <source>
        <dbReference type="EMBL" id="PXF31958.1"/>
    </source>
</evidence>
<sequence>MQILHTDDRLFLYRKVLYMADGESISLQAGDMDACPAGTPGERQAFHGLGIACKIVDKGWQMVISGQANK</sequence>
<keyword evidence="2" id="KW-1185">Reference proteome</keyword>
<dbReference type="EMBL" id="LAPT01000028">
    <property type="protein sequence ID" value="PXF31958.1"/>
    <property type="molecule type" value="Genomic_DNA"/>
</dbReference>
<gene>
    <name evidence="1" type="ORF">WH50_07035</name>
</gene>
<evidence type="ECO:0000313" key="2">
    <source>
        <dbReference type="Proteomes" id="UP000248090"/>
    </source>
</evidence>
<protein>
    <submittedName>
        <fullName evidence="1">Uncharacterized protein</fullName>
    </submittedName>
</protein>
<name>A0ABX5M2J5_9GAMM</name>
<comment type="caution">
    <text evidence="1">The sequence shown here is derived from an EMBL/GenBank/DDBJ whole genome shotgun (WGS) entry which is preliminary data.</text>
</comment>
<accession>A0ABX5M2J5</accession>
<organism evidence="1 2">
    <name type="scientific">Pokkaliibacter plantistimulans</name>
    <dbReference type="NCBI Taxonomy" id="1635171"/>
    <lineage>
        <taxon>Bacteria</taxon>
        <taxon>Pseudomonadati</taxon>
        <taxon>Pseudomonadota</taxon>
        <taxon>Gammaproteobacteria</taxon>
        <taxon>Oceanospirillales</taxon>
        <taxon>Balneatrichaceae</taxon>
        <taxon>Pokkaliibacter</taxon>
    </lineage>
</organism>
<proteinExistence type="predicted"/>
<reference evidence="1 2" key="1">
    <citation type="submission" date="2015-03" db="EMBL/GenBank/DDBJ databases">
        <authorList>
            <person name="Krishnan R."/>
            <person name="Midha S."/>
            <person name="Patil P.B."/>
            <person name="Rameshkumar N."/>
        </authorList>
    </citation>
    <scope>NUCLEOTIDE SEQUENCE [LARGE SCALE GENOMIC DNA]</scope>
    <source>
        <strain evidence="1 2">L1E11</strain>
    </source>
</reference>